<evidence type="ECO:0000256" key="3">
    <source>
        <dbReference type="SAM" id="Coils"/>
    </source>
</evidence>
<reference evidence="7 8" key="1">
    <citation type="submission" date="2024-03" db="EMBL/GenBank/DDBJ databases">
        <title>Complete genome sequence of the green alga Chloropicon roscoffensis RCC1871.</title>
        <authorList>
            <person name="Lemieux C."/>
            <person name="Pombert J.-F."/>
            <person name="Otis C."/>
            <person name="Turmel M."/>
        </authorList>
    </citation>
    <scope>NUCLEOTIDE SEQUENCE [LARGE SCALE GENOMIC DNA]</scope>
    <source>
        <strain evidence="7 8">RCC1871</strain>
    </source>
</reference>
<dbReference type="PANTHER" id="PTHR19957:SF38">
    <property type="entry name" value="LD27581P"/>
    <property type="match status" value="1"/>
</dbReference>
<dbReference type="InterPro" id="IPR045242">
    <property type="entry name" value="Syntaxin"/>
</dbReference>
<dbReference type="Gene3D" id="1.20.58.70">
    <property type="match status" value="1"/>
</dbReference>
<dbReference type="SMART" id="SM00397">
    <property type="entry name" value="t_SNARE"/>
    <property type="match status" value="1"/>
</dbReference>
<evidence type="ECO:0000256" key="2">
    <source>
        <dbReference type="ARBA" id="ARBA00022927"/>
    </source>
</evidence>
<dbReference type="GO" id="GO:0006906">
    <property type="term" value="P:vesicle fusion"/>
    <property type="evidence" value="ECO:0007669"/>
    <property type="project" value="TreeGrafter"/>
</dbReference>
<sequence length="297" mass="33634">MSFTDVNRPGGGGDWAPRGTNPFEDDDDDLVEQAAVANQETAQGPGPMEEAEAMAFQLTTRVAAYRRMVDLLGTRKDTMTHRENLRGVGEDVSSLAKRAAHVLRGHKPQGKRQKSRHRKLTRDVQQVLEEFQKAQRLCAERKAGSEPVATPVKRSRRRQREREAAAEQERPLLEEDPERAERERMAQEQVAVEGELELNNAVLQEREEDIKEIQFQIGEVTEIFQDLAVLVSEQGEVVDDMEANIVNTYERTEEANKELKKAAKHQRAARLQLCTIFMIVMVGIVILAMFMGLFKGQ</sequence>
<dbReference type="EMBL" id="CP151511">
    <property type="protein sequence ID" value="WZN64962.1"/>
    <property type="molecule type" value="Genomic_DNA"/>
</dbReference>
<protein>
    <submittedName>
        <fullName evidence="7">Syntaxin</fullName>
    </submittedName>
</protein>
<dbReference type="SUPFAM" id="SSF47661">
    <property type="entry name" value="t-snare proteins"/>
    <property type="match status" value="1"/>
</dbReference>
<dbReference type="CDD" id="cd15840">
    <property type="entry name" value="SNARE_Qa"/>
    <property type="match status" value="1"/>
</dbReference>
<dbReference type="InterPro" id="IPR006012">
    <property type="entry name" value="Syntaxin/epimorphin_CS"/>
</dbReference>
<evidence type="ECO:0000313" key="7">
    <source>
        <dbReference type="EMBL" id="WZN64962.1"/>
    </source>
</evidence>
<keyword evidence="2" id="KW-0653">Protein transport</keyword>
<evidence type="ECO:0000256" key="5">
    <source>
        <dbReference type="SAM" id="Phobius"/>
    </source>
</evidence>
<feature type="region of interest" description="Disordered" evidence="4">
    <location>
        <begin position="1"/>
        <end position="28"/>
    </location>
</feature>
<keyword evidence="8" id="KW-1185">Reference proteome</keyword>
<dbReference type="Proteomes" id="UP001472866">
    <property type="component" value="Chromosome 11"/>
</dbReference>
<evidence type="ECO:0000256" key="1">
    <source>
        <dbReference type="ARBA" id="ARBA00009063"/>
    </source>
</evidence>
<dbReference type="InterPro" id="IPR006011">
    <property type="entry name" value="Syntaxin_N"/>
</dbReference>
<feature type="transmembrane region" description="Helical" evidence="5">
    <location>
        <begin position="271"/>
        <end position="294"/>
    </location>
</feature>
<keyword evidence="5" id="KW-1133">Transmembrane helix</keyword>
<dbReference type="PROSITE" id="PS50192">
    <property type="entry name" value="T_SNARE"/>
    <property type="match status" value="1"/>
</dbReference>
<evidence type="ECO:0000259" key="6">
    <source>
        <dbReference type="PROSITE" id="PS50192"/>
    </source>
</evidence>
<keyword evidence="5" id="KW-0472">Membrane</keyword>
<dbReference type="AlphaFoldDB" id="A0AAX4PFD9"/>
<dbReference type="GO" id="GO:0031201">
    <property type="term" value="C:SNARE complex"/>
    <property type="evidence" value="ECO:0007669"/>
    <property type="project" value="TreeGrafter"/>
</dbReference>
<dbReference type="InterPro" id="IPR000727">
    <property type="entry name" value="T_SNARE_dom"/>
</dbReference>
<dbReference type="PANTHER" id="PTHR19957">
    <property type="entry name" value="SYNTAXIN"/>
    <property type="match status" value="1"/>
</dbReference>
<dbReference type="Pfam" id="PF14523">
    <property type="entry name" value="Syntaxin_2"/>
    <property type="match status" value="1"/>
</dbReference>
<dbReference type="InterPro" id="IPR010989">
    <property type="entry name" value="SNARE"/>
</dbReference>
<dbReference type="GO" id="GO:0005484">
    <property type="term" value="F:SNAP receptor activity"/>
    <property type="evidence" value="ECO:0007669"/>
    <property type="project" value="InterPro"/>
</dbReference>
<evidence type="ECO:0000256" key="4">
    <source>
        <dbReference type="SAM" id="MobiDB-lite"/>
    </source>
</evidence>
<gene>
    <name evidence="7" type="ORF">HKI87_11g65190</name>
</gene>
<keyword evidence="2" id="KW-0813">Transport</keyword>
<dbReference type="GO" id="GO:0012505">
    <property type="term" value="C:endomembrane system"/>
    <property type="evidence" value="ECO:0007669"/>
    <property type="project" value="TreeGrafter"/>
</dbReference>
<feature type="compositionally biased region" description="Basic and acidic residues" evidence="4">
    <location>
        <begin position="160"/>
        <end position="186"/>
    </location>
</feature>
<keyword evidence="3" id="KW-0175">Coiled coil</keyword>
<feature type="region of interest" description="Disordered" evidence="4">
    <location>
        <begin position="140"/>
        <end position="188"/>
    </location>
</feature>
<proteinExistence type="inferred from homology"/>
<evidence type="ECO:0000313" key="8">
    <source>
        <dbReference type="Proteomes" id="UP001472866"/>
    </source>
</evidence>
<dbReference type="GO" id="GO:0006886">
    <property type="term" value="P:intracellular protein transport"/>
    <property type="evidence" value="ECO:0007669"/>
    <property type="project" value="InterPro"/>
</dbReference>
<feature type="coiled-coil region" evidence="3">
    <location>
        <begin position="238"/>
        <end position="269"/>
    </location>
</feature>
<comment type="similarity">
    <text evidence="1">Belongs to the syntaxin family.</text>
</comment>
<keyword evidence="5" id="KW-0812">Transmembrane</keyword>
<dbReference type="PROSITE" id="PS00914">
    <property type="entry name" value="SYNTAXIN"/>
    <property type="match status" value="1"/>
</dbReference>
<accession>A0AAX4PFD9</accession>
<dbReference type="GO" id="GO:0000149">
    <property type="term" value="F:SNARE binding"/>
    <property type="evidence" value="ECO:0007669"/>
    <property type="project" value="TreeGrafter"/>
</dbReference>
<dbReference type="Gene3D" id="1.20.5.110">
    <property type="match status" value="1"/>
</dbReference>
<organism evidence="7 8">
    <name type="scientific">Chloropicon roscoffensis</name>
    <dbReference type="NCBI Taxonomy" id="1461544"/>
    <lineage>
        <taxon>Eukaryota</taxon>
        <taxon>Viridiplantae</taxon>
        <taxon>Chlorophyta</taxon>
        <taxon>Chloropicophyceae</taxon>
        <taxon>Chloropicales</taxon>
        <taxon>Chloropicaceae</taxon>
        <taxon>Chloropicon</taxon>
    </lineage>
</organism>
<feature type="domain" description="T-SNARE coiled-coil homology" evidence="6">
    <location>
        <begin position="200"/>
        <end position="262"/>
    </location>
</feature>
<name>A0AAX4PFD9_9CHLO</name>
<dbReference type="Pfam" id="PF05739">
    <property type="entry name" value="SNARE"/>
    <property type="match status" value="1"/>
</dbReference>
<dbReference type="GO" id="GO:0048278">
    <property type="term" value="P:vesicle docking"/>
    <property type="evidence" value="ECO:0007669"/>
    <property type="project" value="TreeGrafter"/>
</dbReference>